<dbReference type="Proteomes" id="UP001163283">
    <property type="component" value="Chromosome"/>
</dbReference>
<evidence type="ECO:0000313" key="2">
    <source>
        <dbReference type="EMBL" id="STY93529.1"/>
    </source>
</evidence>
<keyword evidence="1" id="KW-0812">Transmembrane</keyword>
<feature type="transmembrane region" description="Helical" evidence="1">
    <location>
        <begin position="12"/>
        <end position="33"/>
    </location>
</feature>
<dbReference type="EMBL" id="UGPZ01000003">
    <property type="protein sequence ID" value="STY93529.1"/>
    <property type="molecule type" value="Genomic_DNA"/>
</dbReference>
<dbReference type="AlphaFoldDB" id="A0A1S9ZUZ3"/>
<reference evidence="2 5" key="1">
    <citation type="submission" date="2018-06" db="EMBL/GenBank/DDBJ databases">
        <authorList>
            <consortium name="Pathogen Informatics"/>
            <person name="Doyle S."/>
        </authorList>
    </citation>
    <scope>NUCLEOTIDE SEQUENCE [LARGE SCALE GENOMIC DNA]</scope>
    <source>
        <strain evidence="2 5">NCTC9426</strain>
    </source>
</reference>
<dbReference type="KEGG" id="mboi:DQF64_06510"/>
<sequence>MAIQLSNFKDKFLTFIFTNFQWLLALVILSGIFGSVVGVGAWVGIWAVVLLTPILFLFYKPYE</sequence>
<gene>
    <name evidence="3" type="ORF">LP092_06400</name>
    <name evidence="4" type="ORF">LP129_06710</name>
    <name evidence="2" type="ORF">NCTC9426_02259</name>
</gene>
<evidence type="ECO:0000256" key="1">
    <source>
        <dbReference type="SAM" id="Phobius"/>
    </source>
</evidence>
<evidence type="ECO:0000313" key="5">
    <source>
        <dbReference type="Proteomes" id="UP000254133"/>
    </source>
</evidence>
<keyword evidence="1" id="KW-0472">Membrane</keyword>
<proteinExistence type="predicted"/>
<name>A0A1S9ZUZ3_MORBO</name>
<dbReference type="Proteomes" id="UP001163632">
    <property type="component" value="Chromosome"/>
</dbReference>
<dbReference type="RefSeq" id="WP_078275260.1">
    <property type="nucleotide sequence ID" value="NZ_CP030241.1"/>
</dbReference>
<evidence type="ECO:0000313" key="6">
    <source>
        <dbReference type="Proteomes" id="UP001163283"/>
    </source>
</evidence>
<evidence type="ECO:0000313" key="4">
    <source>
        <dbReference type="EMBL" id="UZA52813.1"/>
    </source>
</evidence>
<protein>
    <submittedName>
        <fullName evidence="2">Uncharacterized protein</fullName>
    </submittedName>
</protein>
<feature type="transmembrane region" description="Helical" evidence="1">
    <location>
        <begin position="39"/>
        <end position="59"/>
    </location>
</feature>
<accession>A0A1S9ZUZ3</accession>
<dbReference type="GeneID" id="77188776"/>
<dbReference type="STRING" id="476.B0182_12765"/>
<dbReference type="EMBL" id="CP087830">
    <property type="protein sequence ID" value="UZA04360.1"/>
    <property type="molecule type" value="Genomic_DNA"/>
</dbReference>
<keyword evidence="1" id="KW-1133">Transmembrane helix</keyword>
<evidence type="ECO:0000313" key="7">
    <source>
        <dbReference type="Proteomes" id="UP001163632"/>
    </source>
</evidence>
<organism evidence="2 5">
    <name type="scientific">Moraxella bovis</name>
    <dbReference type="NCBI Taxonomy" id="476"/>
    <lineage>
        <taxon>Bacteria</taxon>
        <taxon>Pseudomonadati</taxon>
        <taxon>Pseudomonadota</taxon>
        <taxon>Gammaproteobacteria</taxon>
        <taxon>Moraxellales</taxon>
        <taxon>Moraxellaceae</taxon>
        <taxon>Moraxella</taxon>
    </lineage>
</organism>
<keyword evidence="7" id="KW-1185">Reference proteome</keyword>
<dbReference type="EMBL" id="CP087781">
    <property type="protein sequence ID" value="UZA52813.1"/>
    <property type="molecule type" value="Genomic_DNA"/>
</dbReference>
<dbReference type="Proteomes" id="UP000254133">
    <property type="component" value="Unassembled WGS sequence"/>
</dbReference>
<evidence type="ECO:0000313" key="3">
    <source>
        <dbReference type="EMBL" id="UZA04360.1"/>
    </source>
</evidence>
<reference evidence="3 6" key="2">
    <citation type="journal article" date="2022" name="BMC Microbiol.">
        <title>Whole genome sequencing of Moraxella bovis strains from North America reveals two genotypes with different genetic determinants.</title>
        <authorList>
            <person name="Wynn E.L."/>
            <person name="Hille M.M."/>
            <person name="Loy J.D."/>
            <person name="Schuller G."/>
            <person name="Kuhn K.L."/>
            <person name="Dickey A.M."/>
            <person name="Bono J.L."/>
            <person name="Clawson M.L."/>
        </authorList>
    </citation>
    <scope>NUCLEOTIDE SEQUENCE [LARGE SCALE GENOMIC DNA]</scope>
    <source>
        <strain evidence="3">SAM102599</strain>
        <strain evidence="4 6">SAM57978</strain>
    </source>
</reference>